<accession>A0ABR1X3V4</accession>
<protein>
    <submittedName>
        <fullName evidence="2">Uncharacterized protein</fullName>
    </submittedName>
</protein>
<name>A0ABR1X3V4_9PEZI</name>
<dbReference type="RefSeq" id="XP_066672990.1">
    <property type="nucleotide sequence ID" value="XM_066809372.1"/>
</dbReference>
<proteinExistence type="predicted"/>
<reference evidence="2 3" key="1">
    <citation type="submission" date="2023-01" db="EMBL/GenBank/DDBJ databases">
        <title>Analysis of 21 Apiospora genomes using comparative genomics revels a genus with tremendous synthesis potential of carbohydrate active enzymes and secondary metabolites.</title>
        <authorList>
            <person name="Sorensen T."/>
        </authorList>
    </citation>
    <scope>NUCLEOTIDE SEQUENCE [LARGE SCALE GENOMIC DNA]</scope>
    <source>
        <strain evidence="2 3">CBS 114990</strain>
    </source>
</reference>
<evidence type="ECO:0000256" key="1">
    <source>
        <dbReference type="SAM" id="MobiDB-lite"/>
    </source>
</evidence>
<comment type="caution">
    <text evidence="2">The sequence shown here is derived from an EMBL/GenBank/DDBJ whole genome shotgun (WGS) entry which is preliminary data.</text>
</comment>
<feature type="region of interest" description="Disordered" evidence="1">
    <location>
        <begin position="1"/>
        <end position="31"/>
    </location>
</feature>
<dbReference type="Proteomes" id="UP001433268">
    <property type="component" value="Unassembled WGS sequence"/>
</dbReference>
<evidence type="ECO:0000313" key="3">
    <source>
        <dbReference type="Proteomes" id="UP001433268"/>
    </source>
</evidence>
<dbReference type="EMBL" id="JAQQWN010000004">
    <property type="protein sequence ID" value="KAK8090096.1"/>
    <property type="molecule type" value="Genomic_DNA"/>
</dbReference>
<gene>
    <name evidence="2" type="ORF">PG997_005057</name>
</gene>
<feature type="compositionally biased region" description="Basic and acidic residues" evidence="1">
    <location>
        <begin position="11"/>
        <end position="25"/>
    </location>
</feature>
<organism evidence="2 3">
    <name type="scientific">Apiospora hydei</name>
    <dbReference type="NCBI Taxonomy" id="1337664"/>
    <lineage>
        <taxon>Eukaryota</taxon>
        <taxon>Fungi</taxon>
        <taxon>Dikarya</taxon>
        <taxon>Ascomycota</taxon>
        <taxon>Pezizomycotina</taxon>
        <taxon>Sordariomycetes</taxon>
        <taxon>Xylariomycetidae</taxon>
        <taxon>Amphisphaeriales</taxon>
        <taxon>Apiosporaceae</taxon>
        <taxon>Apiospora</taxon>
    </lineage>
</organism>
<evidence type="ECO:0000313" key="2">
    <source>
        <dbReference type="EMBL" id="KAK8090096.1"/>
    </source>
</evidence>
<keyword evidence="3" id="KW-1185">Reference proteome</keyword>
<sequence>MGESQPVPTCMREDYADRSGDRAETAARGPLGFSPTFAVDVTADAGLARVFVKTDPSIPRALAVHPGIVPGTEGEYTMG</sequence>
<dbReference type="GeneID" id="92042432"/>